<dbReference type="Gene3D" id="3.30.1490.270">
    <property type="match status" value="1"/>
</dbReference>
<name>A0A0A1FIJ8_9BURK</name>
<evidence type="ECO:0000313" key="3">
    <source>
        <dbReference type="EMBL" id="AIY43530.1"/>
    </source>
</evidence>
<organism evidence="3 4">
    <name type="scientific">Collimonas arenae</name>
    <dbReference type="NCBI Taxonomy" id="279058"/>
    <lineage>
        <taxon>Bacteria</taxon>
        <taxon>Pseudomonadati</taxon>
        <taxon>Pseudomonadota</taxon>
        <taxon>Betaproteobacteria</taxon>
        <taxon>Burkholderiales</taxon>
        <taxon>Oxalobacteraceae</taxon>
        <taxon>Collimonas</taxon>
    </lineage>
</organism>
<dbReference type="KEGG" id="care:LT85_4372"/>
<sequence>MYRRLLESYPAEADRYDEMLEAGGRLRPHWRTLIDQLEDLSPEILRRRAREVREAIAADGVTYNVYADPQGANRPWELDLLPQIISAEEWQTLSAAVTQRARLLNAVLADLYGPQTLLSEGLLPPALVFGQHGYLWPCRGIEPPGGIHLHLYAIDLARSPDGHWWVMSDRTQGPSGAGYALQNRQIMSRAMPDTVRDMHVQSLLKFFHTLHNSLSELAATDGEPPLVVLLTPGPYNETYSEHAFLAHTLGFPLVEGADLMVRGDMVYLKTLSGLRRVHAILRRLDDDYCDPLELRADSALGIPGLVQAARLGNVLIANSLGSGVLESGALHGFLPAISERLLGQPLALPAVASWWCGEKPALEYTLANLEQLVIMPAFPSMRMQPIYGHSLNAQSRQRVIESLLAQPHAYVAQEWVRLSQAPVLSRSGEYRLMSRAISLRVFVVAAADGSYHVMPGGLTRVAPRQRKDIVSMQQGGASKDVWVLGQMRPETADANTVQVSALDDQDGRQRILHTSLDTIRSTVDISSHAGENLFWMGRYAERCDNLAHLLRATLQRSTDVQGEARENFYLLCEICRGLGIALPALPATVRPTVSVLQQALMAAITDPTAATSIAGNLRHLHHCGYQVREHLSLDNWHAINRMPGLVTDSGGVGGMAQAQNMLNNVIQACVGLAGHALDDTTRDEGWHFLMLGRHIERMTHLATLFGQFLRLPAESQNKILPWLLESANSVVTYRVRYRRTPEWLQVLHLLVFDVSNPHGIAFQFQMLERYLSDIGEQLGTLSMNTPAHLSALLREFELQDLSHDSLFVADAHARLVQLMRDAITGAFALSDELARHFFTPLNAPVSQGVS</sequence>
<dbReference type="HOGENOM" id="CLU_013951_0_0_4"/>
<evidence type="ECO:0000259" key="1">
    <source>
        <dbReference type="Pfam" id="PF04168"/>
    </source>
</evidence>
<dbReference type="Gene3D" id="3.40.50.11290">
    <property type="match status" value="1"/>
</dbReference>
<feature type="domain" description="DUF403" evidence="1">
    <location>
        <begin position="526"/>
        <end position="838"/>
    </location>
</feature>
<dbReference type="OrthoDB" id="9804079at2"/>
<keyword evidence="4" id="KW-1185">Reference proteome</keyword>
<protein>
    <submittedName>
        <fullName evidence="3">Protein containing domains DUF404, DUF407, DUF403</fullName>
    </submittedName>
</protein>
<dbReference type="Pfam" id="PF14403">
    <property type="entry name" value="CP_ATPgrasp_2"/>
    <property type="match status" value="1"/>
</dbReference>
<dbReference type="InterPro" id="IPR007296">
    <property type="entry name" value="DUF403"/>
</dbReference>
<evidence type="ECO:0000313" key="4">
    <source>
        <dbReference type="Proteomes" id="UP000030302"/>
    </source>
</evidence>
<reference evidence="4" key="1">
    <citation type="journal article" date="2014" name="Soil Biol. Biochem.">
        <title>Structure and function of bacterial communities in ageing soils: Insights from the Mendocino ecological staircase.</title>
        <authorList>
            <person name="Uroz S."/>
            <person name="Tech J.J."/>
            <person name="Sawaya N.A."/>
            <person name="Frey-Klett P."/>
            <person name="Leveau J.H.J."/>
        </authorList>
    </citation>
    <scope>NUCLEOTIDE SEQUENCE [LARGE SCALE GENOMIC DNA]</scope>
    <source>
        <strain evidence="4">Cal35</strain>
    </source>
</reference>
<dbReference type="PANTHER" id="PTHR34595">
    <property type="entry name" value="BLR5612 PROTEIN"/>
    <property type="match status" value="1"/>
</dbReference>
<evidence type="ECO:0000259" key="2">
    <source>
        <dbReference type="Pfam" id="PF14403"/>
    </source>
</evidence>
<proteinExistence type="predicted"/>
<dbReference type="RefSeq" id="WP_038493086.1">
    <property type="nucleotide sequence ID" value="NZ_CP009962.1"/>
</dbReference>
<dbReference type="Proteomes" id="UP000030302">
    <property type="component" value="Chromosome"/>
</dbReference>
<dbReference type="EMBL" id="CP009962">
    <property type="protein sequence ID" value="AIY43530.1"/>
    <property type="molecule type" value="Genomic_DNA"/>
</dbReference>
<feature type="domain" description="Circularly permuted ATP-grasp type 2" evidence="2">
    <location>
        <begin position="82"/>
        <end position="462"/>
    </location>
</feature>
<dbReference type="AlphaFoldDB" id="A0A0A1FIJ8"/>
<dbReference type="SUPFAM" id="SSF56059">
    <property type="entry name" value="Glutathione synthetase ATP-binding domain-like"/>
    <property type="match status" value="1"/>
</dbReference>
<gene>
    <name evidence="3" type="ORF">LT85_4372</name>
</gene>
<dbReference type="InterPro" id="IPR051680">
    <property type="entry name" value="ATP-dep_Glu-Cys_Ligase-2"/>
</dbReference>
<dbReference type="STRING" id="279058.LT85_4372"/>
<dbReference type="InterPro" id="IPR025841">
    <property type="entry name" value="CP_ATPgrasp_2"/>
</dbReference>
<dbReference type="PANTHER" id="PTHR34595:SF2">
    <property type="entry name" value="BLR2978 PROTEIN"/>
    <property type="match status" value="1"/>
</dbReference>
<dbReference type="Pfam" id="PF04168">
    <property type="entry name" value="Alpha-E"/>
    <property type="match status" value="1"/>
</dbReference>
<accession>A0A0A1FIJ8</accession>